<evidence type="ECO:0000313" key="8">
    <source>
        <dbReference type="EMBL" id="GAA5028672.1"/>
    </source>
</evidence>
<dbReference type="SUPFAM" id="SSF88659">
    <property type="entry name" value="Sigma3 and sigma4 domains of RNA polymerase sigma factors"/>
    <property type="match status" value="1"/>
</dbReference>
<keyword evidence="4" id="KW-0731">Sigma factor</keyword>
<dbReference type="PANTHER" id="PTHR30173">
    <property type="entry name" value="SIGMA 19 FACTOR"/>
    <property type="match status" value="1"/>
</dbReference>
<dbReference type="Gene3D" id="1.10.10.10">
    <property type="entry name" value="Winged helix-like DNA-binding domain superfamily/Winged helix DNA-binding domain"/>
    <property type="match status" value="1"/>
</dbReference>
<dbReference type="InterPro" id="IPR013324">
    <property type="entry name" value="RNA_pol_sigma_r3/r4-like"/>
</dbReference>
<dbReference type="InterPro" id="IPR032710">
    <property type="entry name" value="NTF2-like_dom_sf"/>
</dbReference>
<dbReference type="NCBIfam" id="TIGR02937">
    <property type="entry name" value="sigma70-ECF"/>
    <property type="match status" value="1"/>
</dbReference>
<evidence type="ECO:0000256" key="3">
    <source>
        <dbReference type="ARBA" id="ARBA00023015"/>
    </source>
</evidence>
<gene>
    <name evidence="8" type="ORF">GCM10023258_24450</name>
</gene>
<protein>
    <submittedName>
        <fullName evidence="8">RNA polymerase sigma-70 factor</fullName>
    </submittedName>
</protein>
<dbReference type="InterPro" id="IPR052704">
    <property type="entry name" value="ECF_Sigma-70_Domain"/>
</dbReference>
<dbReference type="InterPro" id="IPR014284">
    <property type="entry name" value="RNA_pol_sigma-70_dom"/>
</dbReference>
<dbReference type="Pfam" id="PF04542">
    <property type="entry name" value="Sigma70_r2"/>
    <property type="match status" value="1"/>
</dbReference>
<evidence type="ECO:0000256" key="1">
    <source>
        <dbReference type="ARBA" id="ARBA00010641"/>
    </source>
</evidence>
<name>A0ABP9JDG8_9MICO</name>
<dbReference type="SUPFAM" id="SSF88946">
    <property type="entry name" value="Sigma2 domain of RNA polymerase sigma factors"/>
    <property type="match status" value="1"/>
</dbReference>
<keyword evidence="5" id="KW-0804">Transcription</keyword>
<sequence length="323" mass="34735">MSAEDRPTPAAGDREQLLADVRPVAFGIAYRMLGSVTEAEDVVQEALLRVHRSLEAGEQIASPRAFTATVATRLAMDELRSARVRRERYVGDWLPEPILTEGRGDTVDPARATETADSLSMALLVVLESLSPEQRAVLLLHDVFGYGYAEVATIVGKGEANVRQLAVRARRHVGDRRPRFTTTPEAQSELASRFFAAARSGDLAGLESLLAHDVELVGDGGGKAPSLARSQRGRSRVAHTLTNWLRALRRLPGTEVRLTEVNGGPGATFLVEGLLLAVWALEVRDGQVAGIRAIVNPDKLAHLGPVGDANALIRRIGGSRPGD</sequence>
<dbReference type="Pfam" id="PF08281">
    <property type="entry name" value="Sigma70_r4_2"/>
    <property type="match status" value="1"/>
</dbReference>
<dbReference type="InterPro" id="IPR007627">
    <property type="entry name" value="RNA_pol_sigma70_r2"/>
</dbReference>
<reference evidence="9" key="1">
    <citation type="journal article" date="2019" name="Int. J. Syst. Evol. Microbiol.">
        <title>The Global Catalogue of Microorganisms (GCM) 10K type strain sequencing project: providing services to taxonomists for standard genome sequencing and annotation.</title>
        <authorList>
            <consortium name="The Broad Institute Genomics Platform"/>
            <consortium name="The Broad Institute Genome Sequencing Center for Infectious Disease"/>
            <person name="Wu L."/>
            <person name="Ma J."/>
        </authorList>
    </citation>
    <scope>NUCLEOTIDE SEQUENCE [LARGE SCALE GENOMIC DNA]</scope>
    <source>
        <strain evidence="9">JCM 17687</strain>
    </source>
</reference>
<comment type="similarity">
    <text evidence="1">Belongs to the sigma-70 factor family. ECF subfamily.</text>
</comment>
<dbReference type="InterPro" id="IPR036388">
    <property type="entry name" value="WH-like_DNA-bd_sf"/>
</dbReference>
<feature type="domain" description="RNA polymerase sigma factor 70 region 4 type 2" evidence="7">
    <location>
        <begin position="121"/>
        <end position="172"/>
    </location>
</feature>
<evidence type="ECO:0000259" key="6">
    <source>
        <dbReference type="Pfam" id="PF04542"/>
    </source>
</evidence>
<dbReference type="EMBL" id="BAABIW010000016">
    <property type="protein sequence ID" value="GAA5028672.1"/>
    <property type="molecule type" value="Genomic_DNA"/>
</dbReference>
<keyword evidence="9" id="KW-1185">Reference proteome</keyword>
<dbReference type="NCBIfam" id="NF007214">
    <property type="entry name" value="PRK09636.1"/>
    <property type="match status" value="1"/>
</dbReference>
<proteinExistence type="inferred from homology"/>
<organism evidence="8 9">
    <name type="scientific">Terrabacter aeriphilus</name>
    <dbReference type="NCBI Taxonomy" id="515662"/>
    <lineage>
        <taxon>Bacteria</taxon>
        <taxon>Bacillati</taxon>
        <taxon>Actinomycetota</taxon>
        <taxon>Actinomycetes</taxon>
        <taxon>Micrococcales</taxon>
        <taxon>Intrasporangiaceae</taxon>
        <taxon>Terrabacter</taxon>
    </lineage>
</organism>
<dbReference type="PANTHER" id="PTHR30173:SF36">
    <property type="entry name" value="ECF RNA POLYMERASE SIGMA FACTOR SIGJ"/>
    <property type="match status" value="1"/>
</dbReference>
<evidence type="ECO:0000256" key="4">
    <source>
        <dbReference type="ARBA" id="ARBA00023082"/>
    </source>
</evidence>
<dbReference type="Proteomes" id="UP001500427">
    <property type="component" value="Unassembled WGS sequence"/>
</dbReference>
<dbReference type="SUPFAM" id="SSF54427">
    <property type="entry name" value="NTF2-like"/>
    <property type="match status" value="1"/>
</dbReference>
<feature type="domain" description="RNA polymerase sigma-70 region 2" evidence="6">
    <location>
        <begin position="20"/>
        <end position="83"/>
    </location>
</feature>
<dbReference type="InterPro" id="IPR013249">
    <property type="entry name" value="RNA_pol_sigma70_r4_t2"/>
</dbReference>
<comment type="caution">
    <text evidence="8">The sequence shown here is derived from an EMBL/GenBank/DDBJ whole genome shotgun (WGS) entry which is preliminary data.</text>
</comment>
<evidence type="ECO:0000256" key="5">
    <source>
        <dbReference type="ARBA" id="ARBA00023163"/>
    </source>
</evidence>
<evidence type="ECO:0000259" key="7">
    <source>
        <dbReference type="Pfam" id="PF08281"/>
    </source>
</evidence>
<accession>A0ABP9JDG8</accession>
<dbReference type="InterPro" id="IPR013325">
    <property type="entry name" value="RNA_pol_sigma_r2"/>
</dbReference>
<keyword evidence="3" id="KW-0805">Transcription regulation</keyword>
<evidence type="ECO:0000256" key="2">
    <source>
        <dbReference type="ARBA" id="ARBA00011344"/>
    </source>
</evidence>
<dbReference type="RefSeq" id="WP_345507758.1">
    <property type="nucleotide sequence ID" value="NZ_BAABIW010000016.1"/>
</dbReference>
<evidence type="ECO:0000313" key="9">
    <source>
        <dbReference type="Proteomes" id="UP001500427"/>
    </source>
</evidence>
<comment type="subunit">
    <text evidence="2">Interacts transiently with the RNA polymerase catalytic core formed by RpoA, RpoB, RpoC and RpoZ (2 alpha, 1 beta, 1 beta' and 1 omega subunit) to form the RNA polymerase holoenzyme that can initiate transcription.</text>
</comment>
<dbReference type="Gene3D" id="1.10.1740.10">
    <property type="match status" value="1"/>
</dbReference>
<dbReference type="Gene3D" id="3.10.450.50">
    <property type="match status" value="1"/>
</dbReference>